<comment type="caution">
    <text evidence="11">The sequence shown here is derived from an EMBL/GenBank/DDBJ whole genome shotgun (WGS) entry which is preliminary data.</text>
</comment>
<comment type="catalytic activity">
    <reaction evidence="8">
        <text>D-glucose 6-phosphate + NADP(+) = 6-phospho-D-glucono-1,5-lactone + NADPH + H(+)</text>
        <dbReference type="Rhea" id="RHEA:15841"/>
        <dbReference type="ChEBI" id="CHEBI:15378"/>
        <dbReference type="ChEBI" id="CHEBI:57783"/>
        <dbReference type="ChEBI" id="CHEBI:57955"/>
        <dbReference type="ChEBI" id="CHEBI:58349"/>
        <dbReference type="ChEBI" id="CHEBI:61548"/>
        <dbReference type="EC" id="1.1.1.49"/>
    </reaction>
</comment>
<comment type="similarity">
    <text evidence="2">Belongs to the glucose-6-phosphate dehydrogenase family.</text>
</comment>
<dbReference type="InterPro" id="IPR001282">
    <property type="entry name" value="G6P_DH"/>
</dbReference>
<gene>
    <name evidence="11" type="ORF">LUZ61_000610</name>
</gene>
<evidence type="ECO:0000256" key="3">
    <source>
        <dbReference type="ARBA" id="ARBA00013019"/>
    </source>
</evidence>
<dbReference type="GO" id="GO:0050661">
    <property type="term" value="F:NADP binding"/>
    <property type="evidence" value="ECO:0007669"/>
    <property type="project" value="InterPro"/>
</dbReference>
<dbReference type="InterPro" id="IPR022674">
    <property type="entry name" value="G6P_DH_NAD-bd"/>
</dbReference>
<dbReference type="GO" id="GO:0006006">
    <property type="term" value="P:glucose metabolic process"/>
    <property type="evidence" value="ECO:0007669"/>
    <property type="project" value="UniProtKB-KW"/>
</dbReference>
<dbReference type="Proteomes" id="UP001210211">
    <property type="component" value="Unassembled WGS sequence"/>
</dbReference>
<dbReference type="SUPFAM" id="SSF51735">
    <property type="entry name" value="NAD(P)-binding Rossmann-fold domains"/>
    <property type="match status" value="1"/>
</dbReference>
<keyword evidence="5" id="KW-0521">NADP</keyword>
<evidence type="ECO:0000256" key="2">
    <source>
        <dbReference type="ARBA" id="ARBA00009975"/>
    </source>
</evidence>
<evidence type="ECO:0000313" key="11">
    <source>
        <dbReference type="EMBL" id="KAJ3696905.1"/>
    </source>
</evidence>
<reference evidence="11 12" key="1">
    <citation type="journal article" date="2022" name="Cell">
        <title>Repeat-based holocentromeres influence genome architecture and karyotype evolution.</title>
        <authorList>
            <person name="Hofstatter P.G."/>
            <person name="Thangavel G."/>
            <person name="Lux T."/>
            <person name="Neumann P."/>
            <person name="Vondrak T."/>
            <person name="Novak P."/>
            <person name="Zhang M."/>
            <person name="Costa L."/>
            <person name="Castellani M."/>
            <person name="Scott A."/>
            <person name="Toegelov H."/>
            <person name="Fuchs J."/>
            <person name="Mata-Sucre Y."/>
            <person name="Dias Y."/>
            <person name="Vanzela A.L.L."/>
            <person name="Huettel B."/>
            <person name="Almeida C.C.S."/>
            <person name="Simkova H."/>
            <person name="Souza G."/>
            <person name="Pedrosa-Harand A."/>
            <person name="Macas J."/>
            <person name="Mayer K.F.X."/>
            <person name="Houben A."/>
            <person name="Marques A."/>
        </authorList>
    </citation>
    <scope>NUCLEOTIDE SEQUENCE [LARGE SCALE GENOMIC DNA]</scope>
    <source>
        <strain evidence="11">RhyTen1mFocal</strain>
    </source>
</reference>
<keyword evidence="12" id="KW-1185">Reference proteome</keyword>
<dbReference type="AlphaFoldDB" id="A0AAD5ZFG3"/>
<dbReference type="HAMAP" id="MF_00966">
    <property type="entry name" value="G6PD"/>
    <property type="match status" value="1"/>
</dbReference>
<dbReference type="PIRSF" id="PIRSF000110">
    <property type="entry name" value="G6PD"/>
    <property type="match status" value="1"/>
</dbReference>
<dbReference type="Pfam" id="PF00479">
    <property type="entry name" value="G6PD_N"/>
    <property type="match status" value="1"/>
</dbReference>
<name>A0AAD5ZFG3_9POAL</name>
<keyword evidence="7" id="KW-0119">Carbohydrate metabolism</keyword>
<evidence type="ECO:0000256" key="6">
    <source>
        <dbReference type="ARBA" id="ARBA00023002"/>
    </source>
</evidence>
<accession>A0AAD5ZFG3</accession>
<dbReference type="InterPro" id="IPR019796">
    <property type="entry name" value="G6P_DH_AS"/>
</dbReference>
<keyword evidence="6" id="KW-0560">Oxidoreductase</keyword>
<comment type="pathway">
    <text evidence="1">Carbohydrate degradation; pentose phosphate pathway; D-ribulose 5-phosphate from D-glucose 6-phosphate (oxidative stage): step 1/3.</text>
</comment>
<dbReference type="PRINTS" id="PR00079">
    <property type="entry name" value="G6PDHDRGNASE"/>
</dbReference>
<sequence length="580" mass="65996">MSISSTGSSPSSRRNSFKNDSFIDEKDVIDSITNTELGCLSIVVLGASGDLAKKKTFPALFNLFRQGFLQSNEVHIFGYARTKLSDDDLRERIRGYLIKGAPAEKPEILSDFLKLIKYVSGGYDSAEGFLSLNKEISEHELAKNSYGSSRRLFYLALPPSVYPSVCKMIKSYCMNQAVPTGWTRIVVEKPFGKDLASAEELSAQLGELFDEPQLYRIDHYLGKELVQNLLVLRFANRLFLPLWNRDNIDNIQIVFREDFGTEGRGGYFDEYGQVFLHLTVISYTGTIDWFIQILVGHHSSGRDCTFSCCVSKQVLELCPKSTNFGTFSYRIIRDIFQNHLLQVLCLVAMEKPVSLRPEHIRDEKVKVLQSVLPINYDEVVLGQYEGYTDDPTVSKDSNTPTFATIILRIHNERWEGVPFIMKAGKALNSRKAEIRVQFKDVPGDIFKCKKQGRNEFVIRLQPKEAMYMKLTVKKPGLDMSTIQSELDLSYGQRYQDVQIPEAYERLILDTIRGDQQHFVRRDELRAAWEIFTPLLHDIEDGKVKPVPYKTGSRGPPEADELAAKAGYVQTHGYIWIPPTL</sequence>
<dbReference type="InterPro" id="IPR022675">
    <property type="entry name" value="G6P_DH_C"/>
</dbReference>
<dbReference type="EMBL" id="JAMRDG010000001">
    <property type="protein sequence ID" value="KAJ3696905.1"/>
    <property type="molecule type" value="Genomic_DNA"/>
</dbReference>
<proteinExistence type="inferred from homology"/>
<feature type="domain" description="Glucose-6-phosphate dehydrogenase C-terminal" evidence="10">
    <location>
        <begin position="230"/>
        <end position="273"/>
    </location>
</feature>
<dbReference type="GO" id="GO:0009051">
    <property type="term" value="P:pentose-phosphate shunt, oxidative branch"/>
    <property type="evidence" value="ECO:0007669"/>
    <property type="project" value="UniProtKB-ARBA"/>
</dbReference>
<evidence type="ECO:0000259" key="10">
    <source>
        <dbReference type="Pfam" id="PF02781"/>
    </source>
</evidence>
<organism evidence="11 12">
    <name type="scientific">Rhynchospora tenuis</name>
    <dbReference type="NCBI Taxonomy" id="198213"/>
    <lineage>
        <taxon>Eukaryota</taxon>
        <taxon>Viridiplantae</taxon>
        <taxon>Streptophyta</taxon>
        <taxon>Embryophyta</taxon>
        <taxon>Tracheophyta</taxon>
        <taxon>Spermatophyta</taxon>
        <taxon>Magnoliopsida</taxon>
        <taxon>Liliopsida</taxon>
        <taxon>Poales</taxon>
        <taxon>Cyperaceae</taxon>
        <taxon>Cyperoideae</taxon>
        <taxon>Rhynchosporeae</taxon>
        <taxon>Rhynchospora</taxon>
    </lineage>
</organism>
<evidence type="ECO:0000256" key="7">
    <source>
        <dbReference type="ARBA" id="ARBA00023277"/>
    </source>
</evidence>
<dbReference type="InterPro" id="IPR036291">
    <property type="entry name" value="NAD(P)-bd_dom_sf"/>
</dbReference>
<feature type="domain" description="Glucose-6-phosphate dehydrogenase NAD-binding" evidence="9">
    <location>
        <begin position="43"/>
        <end position="228"/>
    </location>
</feature>
<dbReference type="Gene3D" id="3.40.50.720">
    <property type="entry name" value="NAD(P)-binding Rossmann-like Domain"/>
    <property type="match status" value="1"/>
</dbReference>
<dbReference type="Gene3D" id="3.30.360.10">
    <property type="entry name" value="Dihydrodipicolinate Reductase, domain 2"/>
    <property type="match status" value="2"/>
</dbReference>
<evidence type="ECO:0000256" key="1">
    <source>
        <dbReference type="ARBA" id="ARBA00004937"/>
    </source>
</evidence>
<dbReference type="GO" id="GO:0004345">
    <property type="term" value="F:glucose-6-phosphate dehydrogenase activity"/>
    <property type="evidence" value="ECO:0007669"/>
    <property type="project" value="UniProtKB-EC"/>
</dbReference>
<dbReference type="SUPFAM" id="SSF55347">
    <property type="entry name" value="Glyceraldehyde-3-phosphate dehydrogenase-like, C-terminal domain"/>
    <property type="match status" value="2"/>
</dbReference>
<dbReference type="PANTHER" id="PTHR23429">
    <property type="entry name" value="GLUCOSE-6-PHOSPHATE 1-DEHYDROGENASE G6PD"/>
    <property type="match status" value="1"/>
</dbReference>
<evidence type="ECO:0000256" key="4">
    <source>
        <dbReference type="ARBA" id="ARBA00022526"/>
    </source>
</evidence>
<dbReference type="PROSITE" id="PS00069">
    <property type="entry name" value="G6P_DEHYDROGENASE"/>
    <property type="match status" value="1"/>
</dbReference>
<dbReference type="EC" id="1.1.1.49" evidence="3"/>
<dbReference type="GO" id="GO:0005829">
    <property type="term" value="C:cytosol"/>
    <property type="evidence" value="ECO:0007669"/>
    <property type="project" value="TreeGrafter"/>
</dbReference>
<dbReference type="PANTHER" id="PTHR23429:SF0">
    <property type="entry name" value="GLUCOSE-6-PHOSPHATE 1-DEHYDROGENASE"/>
    <property type="match status" value="1"/>
</dbReference>
<dbReference type="Pfam" id="PF02781">
    <property type="entry name" value="G6PD_C"/>
    <property type="match status" value="2"/>
</dbReference>
<keyword evidence="4" id="KW-0313">Glucose metabolism</keyword>
<evidence type="ECO:0000256" key="8">
    <source>
        <dbReference type="ARBA" id="ARBA00048749"/>
    </source>
</evidence>
<evidence type="ECO:0000259" key="9">
    <source>
        <dbReference type="Pfam" id="PF00479"/>
    </source>
</evidence>
<protein>
    <recommendedName>
        <fullName evidence="3">glucose-6-phosphate dehydrogenase (NADP(+))</fullName>
        <ecNumber evidence="3">1.1.1.49</ecNumber>
    </recommendedName>
</protein>
<feature type="domain" description="Glucose-6-phosphate dehydrogenase C-terminal" evidence="10">
    <location>
        <begin position="330"/>
        <end position="567"/>
    </location>
</feature>
<evidence type="ECO:0000256" key="5">
    <source>
        <dbReference type="ARBA" id="ARBA00022857"/>
    </source>
</evidence>
<evidence type="ECO:0000313" key="12">
    <source>
        <dbReference type="Proteomes" id="UP001210211"/>
    </source>
</evidence>